<dbReference type="InterPro" id="IPR001806">
    <property type="entry name" value="Small_GTPase"/>
</dbReference>
<dbReference type="PROSITE" id="PS51419">
    <property type="entry name" value="RAB"/>
    <property type="match status" value="1"/>
</dbReference>
<dbReference type="InterPro" id="IPR020849">
    <property type="entry name" value="Small_GTPase_Ras-type"/>
</dbReference>
<keyword evidence="2" id="KW-0342">GTP-binding</keyword>
<dbReference type="GO" id="GO:0016020">
    <property type="term" value="C:membrane"/>
    <property type="evidence" value="ECO:0007669"/>
    <property type="project" value="InterPro"/>
</dbReference>
<keyword evidence="1" id="KW-0547">Nucleotide-binding</keyword>
<evidence type="ECO:0000313" key="3">
    <source>
        <dbReference type="EMBL" id="PIK42235.1"/>
    </source>
</evidence>
<accession>A0A2G8K2P5</accession>
<dbReference type="PROSITE" id="PS51421">
    <property type="entry name" value="RAS"/>
    <property type="match status" value="1"/>
</dbReference>
<dbReference type="Pfam" id="PF00071">
    <property type="entry name" value="Ras"/>
    <property type="match status" value="1"/>
</dbReference>
<dbReference type="OrthoDB" id="1724672at2759"/>
<dbReference type="STRING" id="307972.A0A2G8K2P5"/>
<dbReference type="GO" id="GO:0005525">
    <property type="term" value="F:GTP binding"/>
    <property type="evidence" value="ECO:0007669"/>
    <property type="project" value="UniProtKB-KW"/>
</dbReference>
<dbReference type="GO" id="GO:0007165">
    <property type="term" value="P:signal transduction"/>
    <property type="evidence" value="ECO:0007669"/>
    <property type="project" value="InterPro"/>
</dbReference>
<sequence>MRLGQAFVIVYSIDDKNSFQAALDIHTLAKRIKGTSFSAILCGNKSDLESERQVPAADGEKEAKARDMAFMETSAKTGEKVTLAFEELIRRTIRTGIEYRVVSRRYLNVKGLNGSHRYDVKCIKTLCLFTHAATVPSSV</sequence>
<dbReference type="EMBL" id="MRZV01000950">
    <property type="protein sequence ID" value="PIK42235.1"/>
    <property type="molecule type" value="Genomic_DNA"/>
</dbReference>
<name>A0A2G8K2P5_STIJA</name>
<evidence type="ECO:0000256" key="2">
    <source>
        <dbReference type="ARBA" id="ARBA00023134"/>
    </source>
</evidence>
<proteinExistence type="predicted"/>
<gene>
    <name evidence="3" type="ORF">BSL78_20913</name>
</gene>
<dbReference type="InterPro" id="IPR027417">
    <property type="entry name" value="P-loop_NTPase"/>
</dbReference>
<dbReference type="GO" id="GO:0003924">
    <property type="term" value="F:GTPase activity"/>
    <property type="evidence" value="ECO:0007669"/>
    <property type="project" value="InterPro"/>
</dbReference>
<comment type="caution">
    <text evidence="3">The sequence shown here is derived from an EMBL/GenBank/DDBJ whole genome shotgun (WGS) entry which is preliminary data.</text>
</comment>
<organism evidence="3 4">
    <name type="scientific">Stichopus japonicus</name>
    <name type="common">Sea cucumber</name>
    <dbReference type="NCBI Taxonomy" id="307972"/>
    <lineage>
        <taxon>Eukaryota</taxon>
        <taxon>Metazoa</taxon>
        <taxon>Echinodermata</taxon>
        <taxon>Eleutherozoa</taxon>
        <taxon>Echinozoa</taxon>
        <taxon>Holothuroidea</taxon>
        <taxon>Aspidochirotacea</taxon>
        <taxon>Aspidochirotida</taxon>
        <taxon>Stichopodidae</taxon>
        <taxon>Apostichopus</taxon>
    </lineage>
</organism>
<dbReference type="PRINTS" id="PR00449">
    <property type="entry name" value="RASTRNSFRMNG"/>
</dbReference>
<keyword evidence="4" id="KW-1185">Reference proteome</keyword>
<protein>
    <submittedName>
        <fullName evidence="3">Putative circularly permutated Ras protein 1</fullName>
    </submittedName>
</protein>
<dbReference type="Proteomes" id="UP000230750">
    <property type="component" value="Unassembled WGS sequence"/>
</dbReference>
<dbReference type="PANTHER" id="PTHR24070">
    <property type="entry name" value="RAS, DI-RAS, AND RHEB FAMILY MEMBERS OF SMALL GTPASE SUPERFAMILY"/>
    <property type="match status" value="1"/>
</dbReference>
<reference evidence="3 4" key="1">
    <citation type="journal article" date="2017" name="PLoS Biol.">
        <title>The sea cucumber genome provides insights into morphological evolution and visceral regeneration.</title>
        <authorList>
            <person name="Zhang X."/>
            <person name="Sun L."/>
            <person name="Yuan J."/>
            <person name="Sun Y."/>
            <person name="Gao Y."/>
            <person name="Zhang L."/>
            <person name="Li S."/>
            <person name="Dai H."/>
            <person name="Hamel J.F."/>
            <person name="Liu C."/>
            <person name="Yu Y."/>
            <person name="Liu S."/>
            <person name="Lin W."/>
            <person name="Guo K."/>
            <person name="Jin S."/>
            <person name="Xu P."/>
            <person name="Storey K.B."/>
            <person name="Huan P."/>
            <person name="Zhang T."/>
            <person name="Zhou Y."/>
            <person name="Zhang J."/>
            <person name="Lin C."/>
            <person name="Li X."/>
            <person name="Xing L."/>
            <person name="Huo D."/>
            <person name="Sun M."/>
            <person name="Wang L."/>
            <person name="Mercier A."/>
            <person name="Li F."/>
            <person name="Yang H."/>
            <person name="Xiang J."/>
        </authorList>
    </citation>
    <scope>NUCLEOTIDE SEQUENCE [LARGE SCALE GENOMIC DNA]</scope>
    <source>
        <strain evidence="3">Shaxun</strain>
        <tissue evidence="3">Muscle</tissue>
    </source>
</reference>
<dbReference type="AlphaFoldDB" id="A0A2G8K2P5"/>
<dbReference type="SUPFAM" id="SSF52540">
    <property type="entry name" value="P-loop containing nucleoside triphosphate hydrolases"/>
    <property type="match status" value="1"/>
</dbReference>
<evidence type="ECO:0000256" key="1">
    <source>
        <dbReference type="ARBA" id="ARBA00022741"/>
    </source>
</evidence>
<dbReference type="SMART" id="SM00175">
    <property type="entry name" value="RAB"/>
    <property type="match status" value="1"/>
</dbReference>
<evidence type="ECO:0000313" key="4">
    <source>
        <dbReference type="Proteomes" id="UP000230750"/>
    </source>
</evidence>
<dbReference type="SMART" id="SM00173">
    <property type="entry name" value="RAS"/>
    <property type="match status" value="1"/>
</dbReference>
<dbReference type="Gene3D" id="3.40.50.300">
    <property type="entry name" value="P-loop containing nucleotide triphosphate hydrolases"/>
    <property type="match status" value="1"/>
</dbReference>